<dbReference type="AlphaFoldDB" id="A0A2G2WP15"/>
<name>A0A2G2WP15_CAPBA</name>
<dbReference type="PANTHER" id="PTHR36746:SF3">
    <property type="entry name" value="DUF4005 DOMAIN-CONTAINING PROTEIN"/>
    <property type="match status" value="1"/>
</dbReference>
<accession>A0A2G2WP15</accession>
<feature type="compositionally biased region" description="Low complexity" evidence="1">
    <location>
        <begin position="74"/>
        <end position="87"/>
    </location>
</feature>
<reference evidence="3" key="2">
    <citation type="journal article" date="2017" name="J. Anim. Genet.">
        <title>Multiple reference genome sequences of hot pepper reveal the massive evolution of plant disease resistance genes by retroduplication.</title>
        <authorList>
            <person name="Kim S."/>
            <person name="Park J."/>
            <person name="Yeom S.-I."/>
            <person name="Kim Y.-M."/>
            <person name="Seo E."/>
            <person name="Kim K.-T."/>
            <person name="Kim M.-S."/>
            <person name="Lee J.M."/>
            <person name="Cheong K."/>
            <person name="Shin H.-S."/>
            <person name="Kim S.-B."/>
            <person name="Han K."/>
            <person name="Lee J."/>
            <person name="Park M."/>
            <person name="Lee H.-A."/>
            <person name="Lee H.-Y."/>
            <person name="Lee Y."/>
            <person name="Oh S."/>
            <person name="Lee J.H."/>
            <person name="Choi E."/>
            <person name="Choi E."/>
            <person name="Lee S.E."/>
            <person name="Jeon J."/>
            <person name="Kim H."/>
            <person name="Choi G."/>
            <person name="Song H."/>
            <person name="Lee J."/>
            <person name="Lee S.-C."/>
            <person name="Kwon J.-K."/>
            <person name="Lee H.-Y."/>
            <person name="Koo N."/>
            <person name="Hong Y."/>
            <person name="Kim R.W."/>
            <person name="Kang W.-H."/>
            <person name="Huh J.H."/>
            <person name="Kang B.-C."/>
            <person name="Yang T.-J."/>
            <person name="Lee Y.-H."/>
            <person name="Bennetzen J.L."/>
            <person name="Choi D."/>
        </authorList>
    </citation>
    <scope>NUCLEOTIDE SEQUENCE [LARGE SCALE GENOMIC DNA]</scope>
    <source>
        <strain evidence="3">cv. PBC81</strain>
    </source>
</reference>
<reference evidence="2 3" key="1">
    <citation type="journal article" date="2017" name="Genome Biol.">
        <title>New reference genome sequences of hot pepper reveal the massive evolution of plant disease-resistance genes by retroduplication.</title>
        <authorList>
            <person name="Kim S."/>
            <person name="Park J."/>
            <person name="Yeom S.I."/>
            <person name="Kim Y.M."/>
            <person name="Seo E."/>
            <person name="Kim K.T."/>
            <person name="Kim M.S."/>
            <person name="Lee J.M."/>
            <person name="Cheong K."/>
            <person name="Shin H.S."/>
            <person name="Kim S.B."/>
            <person name="Han K."/>
            <person name="Lee J."/>
            <person name="Park M."/>
            <person name="Lee H.A."/>
            <person name="Lee H.Y."/>
            <person name="Lee Y."/>
            <person name="Oh S."/>
            <person name="Lee J.H."/>
            <person name="Choi E."/>
            <person name="Choi E."/>
            <person name="Lee S.E."/>
            <person name="Jeon J."/>
            <person name="Kim H."/>
            <person name="Choi G."/>
            <person name="Song H."/>
            <person name="Lee J."/>
            <person name="Lee S.C."/>
            <person name="Kwon J.K."/>
            <person name="Lee H.Y."/>
            <person name="Koo N."/>
            <person name="Hong Y."/>
            <person name="Kim R.W."/>
            <person name="Kang W.H."/>
            <person name="Huh J.H."/>
            <person name="Kang B.C."/>
            <person name="Yang T.J."/>
            <person name="Lee Y.H."/>
            <person name="Bennetzen J.L."/>
            <person name="Choi D."/>
        </authorList>
    </citation>
    <scope>NUCLEOTIDE SEQUENCE [LARGE SCALE GENOMIC DNA]</scope>
    <source>
        <strain evidence="3">cv. PBC81</strain>
    </source>
</reference>
<gene>
    <name evidence="2" type="ORF">CQW23_16144</name>
</gene>
<feature type="region of interest" description="Disordered" evidence="1">
    <location>
        <begin position="116"/>
        <end position="136"/>
    </location>
</feature>
<dbReference type="Proteomes" id="UP000224567">
    <property type="component" value="Unassembled WGS sequence"/>
</dbReference>
<comment type="caution">
    <text evidence="2">The sequence shown here is derived from an EMBL/GenBank/DDBJ whole genome shotgun (WGS) entry which is preliminary data.</text>
</comment>
<evidence type="ECO:0000313" key="3">
    <source>
        <dbReference type="Proteomes" id="UP000224567"/>
    </source>
</evidence>
<feature type="region of interest" description="Disordered" evidence="1">
    <location>
        <begin position="154"/>
        <end position="174"/>
    </location>
</feature>
<protein>
    <submittedName>
        <fullName evidence="2">Uncharacterized protein</fullName>
    </submittedName>
</protein>
<dbReference type="EMBL" id="MLFT02000006">
    <property type="protein sequence ID" value="PHT46986.1"/>
    <property type="molecule type" value="Genomic_DNA"/>
</dbReference>
<keyword evidence="3" id="KW-1185">Reference proteome</keyword>
<evidence type="ECO:0000313" key="2">
    <source>
        <dbReference type="EMBL" id="PHT46986.1"/>
    </source>
</evidence>
<dbReference type="PANTHER" id="PTHR36746">
    <property type="entry name" value="BNAC04G51760D PROTEIN"/>
    <property type="match status" value="1"/>
</dbReference>
<evidence type="ECO:0000256" key="1">
    <source>
        <dbReference type="SAM" id="MobiDB-lite"/>
    </source>
</evidence>
<organism evidence="2 3">
    <name type="scientific">Capsicum baccatum</name>
    <name type="common">Peruvian pepper</name>
    <dbReference type="NCBI Taxonomy" id="33114"/>
    <lineage>
        <taxon>Eukaryota</taxon>
        <taxon>Viridiplantae</taxon>
        <taxon>Streptophyta</taxon>
        <taxon>Embryophyta</taxon>
        <taxon>Tracheophyta</taxon>
        <taxon>Spermatophyta</taxon>
        <taxon>Magnoliopsida</taxon>
        <taxon>eudicotyledons</taxon>
        <taxon>Gunneridae</taxon>
        <taxon>Pentapetalae</taxon>
        <taxon>asterids</taxon>
        <taxon>lamiids</taxon>
        <taxon>Solanales</taxon>
        <taxon>Solanaceae</taxon>
        <taxon>Solanoideae</taxon>
        <taxon>Capsiceae</taxon>
        <taxon>Capsicum</taxon>
    </lineage>
</organism>
<sequence>MAKNQSTSKPQTQSQGTCRNIFRAFRRRVSPSRPLAPSNGKLLVEFNHSNNNNVVKRAEPMKPGPVNTPRHQQQDQQGPKGGVKVQQYGGGASNKKFTDFIDQVKNKIKANSSFVADDENEPRAGITKRATTRRDSFNDRVSHFINRAKLKIRTTTTSVSADHGDGKLQSYTPR</sequence>
<feature type="region of interest" description="Disordered" evidence="1">
    <location>
        <begin position="50"/>
        <end position="94"/>
    </location>
</feature>
<dbReference type="OrthoDB" id="1588050at2759"/>
<proteinExistence type="predicted"/>